<dbReference type="Proteomes" id="UP001060215">
    <property type="component" value="Chromosome 3"/>
</dbReference>
<comment type="caution">
    <text evidence="1">The sequence shown here is derived from an EMBL/GenBank/DDBJ whole genome shotgun (WGS) entry which is preliminary data.</text>
</comment>
<keyword evidence="2" id="KW-1185">Reference proteome</keyword>
<reference evidence="1 2" key="1">
    <citation type="journal article" date="2022" name="Plant J.">
        <title>Chromosome-level genome of Camellia lanceoleosa provides a valuable resource for understanding genome evolution and self-incompatibility.</title>
        <authorList>
            <person name="Gong W."/>
            <person name="Xiao S."/>
            <person name="Wang L."/>
            <person name="Liao Z."/>
            <person name="Chang Y."/>
            <person name="Mo W."/>
            <person name="Hu G."/>
            <person name="Li W."/>
            <person name="Zhao G."/>
            <person name="Zhu H."/>
            <person name="Hu X."/>
            <person name="Ji K."/>
            <person name="Xiang X."/>
            <person name="Song Q."/>
            <person name="Yuan D."/>
            <person name="Jin S."/>
            <person name="Zhang L."/>
        </authorList>
    </citation>
    <scope>NUCLEOTIDE SEQUENCE [LARGE SCALE GENOMIC DNA]</scope>
    <source>
        <strain evidence="1">SQ_2022a</strain>
    </source>
</reference>
<accession>A0ACC0IIK2</accession>
<dbReference type="EMBL" id="CM045760">
    <property type="protein sequence ID" value="KAI8024750.1"/>
    <property type="molecule type" value="Genomic_DNA"/>
</dbReference>
<proteinExistence type="predicted"/>
<evidence type="ECO:0000313" key="2">
    <source>
        <dbReference type="Proteomes" id="UP001060215"/>
    </source>
</evidence>
<evidence type="ECO:0000313" key="1">
    <source>
        <dbReference type="EMBL" id="KAI8024750.1"/>
    </source>
</evidence>
<gene>
    <name evidence="1" type="ORF">LOK49_LG02G01500</name>
</gene>
<protein>
    <submittedName>
        <fullName evidence="1">Uncharacterized protein</fullName>
    </submittedName>
</protein>
<sequence>MRVVAAILYIVLATFSLGIQGNVQAYSSISFNVAGATVATYRDFIGALREIVSRGTQTVNGLPVLNPESKVLVGNRFVLVRLINGVTVTLAIDVVNLYVVAFSGASK</sequence>
<organism evidence="1 2">
    <name type="scientific">Camellia lanceoleosa</name>
    <dbReference type="NCBI Taxonomy" id="1840588"/>
    <lineage>
        <taxon>Eukaryota</taxon>
        <taxon>Viridiplantae</taxon>
        <taxon>Streptophyta</taxon>
        <taxon>Embryophyta</taxon>
        <taxon>Tracheophyta</taxon>
        <taxon>Spermatophyta</taxon>
        <taxon>Magnoliopsida</taxon>
        <taxon>eudicotyledons</taxon>
        <taxon>Gunneridae</taxon>
        <taxon>Pentapetalae</taxon>
        <taxon>asterids</taxon>
        <taxon>Ericales</taxon>
        <taxon>Theaceae</taxon>
        <taxon>Camellia</taxon>
    </lineage>
</organism>
<name>A0ACC0IIK2_9ERIC</name>